<dbReference type="AlphaFoldDB" id="A0A0G1BAF6"/>
<evidence type="ECO:0008006" key="4">
    <source>
        <dbReference type="Google" id="ProtNLM"/>
    </source>
</evidence>
<protein>
    <recommendedName>
        <fullName evidence="4">HNH endonuclease</fullName>
    </recommendedName>
</protein>
<evidence type="ECO:0000313" key="2">
    <source>
        <dbReference type="EMBL" id="KKS43321.1"/>
    </source>
</evidence>
<evidence type="ECO:0000313" key="3">
    <source>
        <dbReference type="Proteomes" id="UP000033854"/>
    </source>
</evidence>
<gene>
    <name evidence="2" type="ORF">UV06_C0001G0055</name>
</gene>
<accession>A0A0G1BAF6</accession>
<evidence type="ECO:0000256" key="1">
    <source>
        <dbReference type="SAM" id="MobiDB-lite"/>
    </source>
</evidence>
<reference evidence="2 3" key="1">
    <citation type="journal article" date="2015" name="Nature">
        <title>rRNA introns, odd ribosomes, and small enigmatic genomes across a large radiation of phyla.</title>
        <authorList>
            <person name="Brown C.T."/>
            <person name="Hug L.A."/>
            <person name="Thomas B.C."/>
            <person name="Sharon I."/>
            <person name="Castelle C.J."/>
            <person name="Singh A."/>
            <person name="Wilkins M.J."/>
            <person name="Williams K.H."/>
            <person name="Banfield J.F."/>
        </authorList>
    </citation>
    <scope>NUCLEOTIDE SEQUENCE [LARGE SCALE GENOMIC DNA]</scope>
</reference>
<name>A0A0G1BAF6_9BACT</name>
<proteinExistence type="predicted"/>
<dbReference type="Proteomes" id="UP000033854">
    <property type="component" value="Unassembled WGS sequence"/>
</dbReference>
<feature type="compositionally biased region" description="Basic residues" evidence="1">
    <location>
        <begin position="101"/>
        <end position="126"/>
    </location>
</feature>
<comment type="caution">
    <text evidence="2">The sequence shown here is derived from an EMBL/GenBank/DDBJ whole genome shotgun (WGS) entry which is preliminary data.</text>
</comment>
<dbReference type="EMBL" id="LCDA01000001">
    <property type="protein sequence ID" value="KKS43321.1"/>
    <property type="molecule type" value="Genomic_DNA"/>
</dbReference>
<sequence length="126" mass="14893">MNKEVEYYPPCEAPVHNGSCDGVGNTIDHFTPRCIGKLWGWSNEQINAEENIQHLSEPCHRDKDRTTEARLLLARKQLKGVYISLEYYLTVEDPNFIHNEKPRKAKKERRRKQRRNTLRPRGKKSY</sequence>
<feature type="region of interest" description="Disordered" evidence="1">
    <location>
        <begin position="98"/>
        <end position="126"/>
    </location>
</feature>
<organism evidence="2 3">
    <name type="scientific">Candidatus Collierbacteria bacterium GW2011_GWA2_42_17</name>
    <dbReference type="NCBI Taxonomy" id="1618378"/>
    <lineage>
        <taxon>Bacteria</taxon>
        <taxon>Candidatus Collieribacteriota</taxon>
    </lineage>
</organism>